<dbReference type="GO" id="GO:0052621">
    <property type="term" value="F:diguanylate cyclase activity"/>
    <property type="evidence" value="ECO:0007669"/>
    <property type="project" value="UniProtKB-EC"/>
</dbReference>
<feature type="domain" description="GGDEF" evidence="6">
    <location>
        <begin position="397"/>
        <end position="535"/>
    </location>
</feature>
<feature type="transmembrane region" description="Helical" evidence="5">
    <location>
        <begin position="6"/>
        <end position="25"/>
    </location>
</feature>
<dbReference type="InterPro" id="IPR006189">
    <property type="entry name" value="CHASE_dom"/>
</dbReference>
<keyword evidence="2 5" id="KW-0812">Transmembrane</keyword>
<keyword evidence="3 5" id="KW-1133">Transmembrane helix</keyword>
<dbReference type="InterPro" id="IPR000160">
    <property type="entry name" value="GGDEF_dom"/>
</dbReference>
<organism evidence="7 8">
    <name type="scientific">Dactylosporangium vinaceum</name>
    <dbReference type="NCBI Taxonomy" id="53362"/>
    <lineage>
        <taxon>Bacteria</taxon>
        <taxon>Bacillati</taxon>
        <taxon>Actinomycetota</taxon>
        <taxon>Actinomycetes</taxon>
        <taxon>Micromonosporales</taxon>
        <taxon>Micromonosporaceae</taxon>
        <taxon>Dactylosporangium</taxon>
    </lineage>
</organism>
<dbReference type="InterPro" id="IPR042240">
    <property type="entry name" value="CHASE_sf"/>
</dbReference>
<dbReference type="PANTHER" id="PTHR46663">
    <property type="entry name" value="DIGUANYLATE CYCLASE DGCT-RELATED"/>
    <property type="match status" value="1"/>
</dbReference>
<dbReference type="CDD" id="cd01949">
    <property type="entry name" value="GGDEF"/>
    <property type="match status" value="1"/>
</dbReference>
<dbReference type="NCBIfam" id="TIGR00254">
    <property type="entry name" value="GGDEF"/>
    <property type="match status" value="1"/>
</dbReference>
<keyword evidence="4 5" id="KW-0472">Membrane</keyword>
<dbReference type="PROSITE" id="PS50887">
    <property type="entry name" value="GGDEF"/>
    <property type="match status" value="1"/>
</dbReference>
<evidence type="ECO:0000313" key="7">
    <source>
        <dbReference type="EMBL" id="MFB9445132.1"/>
    </source>
</evidence>
<dbReference type="SMART" id="SM00267">
    <property type="entry name" value="GGDEF"/>
    <property type="match status" value="1"/>
</dbReference>
<accession>A0ABV5M8H2</accession>
<keyword evidence="7" id="KW-0548">Nucleotidyltransferase</keyword>
<evidence type="ECO:0000256" key="4">
    <source>
        <dbReference type="ARBA" id="ARBA00023136"/>
    </source>
</evidence>
<dbReference type="Gene3D" id="3.30.450.350">
    <property type="entry name" value="CHASE domain"/>
    <property type="match status" value="1"/>
</dbReference>
<reference evidence="7 8" key="1">
    <citation type="submission" date="2024-09" db="EMBL/GenBank/DDBJ databases">
        <authorList>
            <person name="Sun Q."/>
            <person name="Mori K."/>
        </authorList>
    </citation>
    <scope>NUCLEOTIDE SEQUENCE [LARGE SCALE GENOMIC DNA]</scope>
    <source>
        <strain evidence="7 8">JCM 3307</strain>
    </source>
</reference>
<dbReference type="Pfam" id="PF03924">
    <property type="entry name" value="CHASE"/>
    <property type="match status" value="1"/>
</dbReference>
<comment type="caution">
    <text evidence="7">The sequence shown here is derived from an EMBL/GenBank/DDBJ whole genome shotgun (WGS) entry which is preliminary data.</text>
</comment>
<dbReference type="EC" id="2.7.7.65" evidence="7"/>
<evidence type="ECO:0000256" key="1">
    <source>
        <dbReference type="ARBA" id="ARBA00004370"/>
    </source>
</evidence>
<dbReference type="InterPro" id="IPR029787">
    <property type="entry name" value="Nucleotide_cyclase"/>
</dbReference>
<evidence type="ECO:0000256" key="3">
    <source>
        <dbReference type="ARBA" id="ARBA00022989"/>
    </source>
</evidence>
<dbReference type="SMART" id="SM01079">
    <property type="entry name" value="CHASE"/>
    <property type="match status" value="1"/>
</dbReference>
<comment type="subcellular location">
    <subcellularLocation>
        <location evidence="1">Membrane</location>
    </subcellularLocation>
</comment>
<dbReference type="RefSeq" id="WP_223095032.1">
    <property type="nucleotide sequence ID" value="NZ_CP061913.1"/>
</dbReference>
<dbReference type="SUPFAM" id="SSF55073">
    <property type="entry name" value="Nucleotide cyclase"/>
    <property type="match status" value="1"/>
</dbReference>
<dbReference type="InterPro" id="IPR043128">
    <property type="entry name" value="Rev_trsase/Diguanyl_cyclase"/>
</dbReference>
<proteinExistence type="predicted"/>
<gene>
    <name evidence="7" type="ORF">ACFFTR_18815</name>
</gene>
<evidence type="ECO:0000259" key="6">
    <source>
        <dbReference type="PROSITE" id="PS50887"/>
    </source>
</evidence>
<dbReference type="Proteomes" id="UP001589608">
    <property type="component" value="Unassembled WGS sequence"/>
</dbReference>
<name>A0ABV5M8H2_9ACTN</name>
<evidence type="ECO:0000256" key="5">
    <source>
        <dbReference type="SAM" id="Phobius"/>
    </source>
</evidence>
<protein>
    <submittedName>
        <fullName evidence="7">Diguanylate cyclase domain-containing protein</fullName>
        <ecNumber evidence="7">2.7.7.65</ecNumber>
    </submittedName>
</protein>
<dbReference type="PANTHER" id="PTHR46663:SF3">
    <property type="entry name" value="SLL0267 PROTEIN"/>
    <property type="match status" value="1"/>
</dbReference>
<keyword evidence="8" id="KW-1185">Reference proteome</keyword>
<dbReference type="EMBL" id="JBHMCA010000035">
    <property type="protein sequence ID" value="MFB9445132.1"/>
    <property type="molecule type" value="Genomic_DNA"/>
</dbReference>
<sequence>MVTMAVVAVVLVIGAGLSVVTAVLVRQGERRYAGQMMDRYTDDALAAVADEVGDYQHTLADLAVGLGAETDLTAADFAALTSGLNRQRLPAAAAVTFVVPAADAGTAALQADWRARGATDLTLTPVSPVFGTEHAFAVLDRSFDGRNTIAGRDLSQAAEAMEALRIARDSGAFAISRSYVLLRDRKLPAAAQQRSVTLVQPVYGFADGGWDPRQFRGWIVISLRGTDFMTATLQAQARGSVQLTLTEHDGNQQQLIATASAGTPEAGTAALDRDRVIEVGQRSWLLSVSPTDRLLSANDRRMTSLTLTGGIVVTVLLAVLVGTLTSARDRAVAQVAAATLALREDIARREETESRLRTRETELRHLALHDPLTGLANRALFWERVEHAFATHQRAGRTFAVLFIDLDGFKPVNDRLGHTAGDAVLCQVAERLRRATRSADTVARLGGDEFAVLVEQLETQGDAGIAAHRIITAVEQPLEPGAGLPAAATELPVTASVGVALSGDALDVDDILRRADTAMYAAKSSGKGRYVIGDA</sequence>
<dbReference type="Gene3D" id="3.30.70.270">
    <property type="match status" value="1"/>
</dbReference>
<feature type="transmembrane region" description="Helical" evidence="5">
    <location>
        <begin position="303"/>
        <end position="324"/>
    </location>
</feature>
<dbReference type="Pfam" id="PF00990">
    <property type="entry name" value="GGDEF"/>
    <property type="match status" value="1"/>
</dbReference>
<evidence type="ECO:0000313" key="8">
    <source>
        <dbReference type="Proteomes" id="UP001589608"/>
    </source>
</evidence>
<evidence type="ECO:0000256" key="2">
    <source>
        <dbReference type="ARBA" id="ARBA00022692"/>
    </source>
</evidence>
<keyword evidence="7" id="KW-0808">Transferase</keyword>
<dbReference type="InterPro" id="IPR052163">
    <property type="entry name" value="DGC-Regulatory_Protein"/>
</dbReference>